<comment type="caution">
    <text evidence="2">The sequence shown here is derived from an EMBL/GenBank/DDBJ whole genome shotgun (WGS) entry which is preliminary data.</text>
</comment>
<evidence type="ECO:0000313" key="2">
    <source>
        <dbReference type="EMBL" id="CAL4060961.1"/>
    </source>
</evidence>
<feature type="non-terminal residue" evidence="2">
    <location>
        <position position="1"/>
    </location>
</feature>
<feature type="region of interest" description="Disordered" evidence="1">
    <location>
        <begin position="1"/>
        <end position="42"/>
    </location>
</feature>
<feature type="region of interest" description="Disordered" evidence="1">
    <location>
        <begin position="288"/>
        <end position="315"/>
    </location>
</feature>
<evidence type="ECO:0000256" key="1">
    <source>
        <dbReference type="SAM" id="MobiDB-lite"/>
    </source>
</evidence>
<dbReference type="EMBL" id="CAXKWB010000477">
    <property type="protein sequence ID" value="CAL4060961.1"/>
    <property type="molecule type" value="Genomic_DNA"/>
</dbReference>
<evidence type="ECO:0000313" key="3">
    <source>
        <dbReference type="Proteomes" id="UP001497623"/>
    </source>
</evidence>
<protein>
    <submittedName>
        <fullName evidence="2">Uncharacterized protein</fullName>
    </submittedName>
</protein>
<dbReference type="AlphaFoldDB" id="A0AAV2PMN4"/>
<feature type="compositionally biased region" description="Basic and acidic residues" evidence="1">
    <location>
        <begin position="13"/>
        <end position="23"/>
    </location>
</feature>
<keyword evidence="3" id="KW-1185">Reference proteome</keyword>
<feature type="compositionally biased region" description="Low complexity" evidence="1">
    <location>
        <begin position="303"/>
        <end position="315"/>
    </location>
</feature>
<proteinExistence type="predicted"/>
<organism evidence="2 3">
    <name type="scientific">Meganyctiphanes norvegica</name>
    <name type="common">Northern krill</name>
    <name type="synonym">Thysanopoda norvegica</name>
    <dbReference type="NCBI Taxonomy" id="48144"/>
    <lineage>
        <taxon>Eukaryota</taxon>
        <taxon>Metazoa</taxon>
        <taxon>Ecdysozoa</taxon>
        <taxon>Arthropoda</taxon>
        <taxon>Crustacea</taxon>
        <taxon>Multicrustacea</taxon>
        <taxon>Malacostraca</taxon>
        <taxon>Eumalacostraca</taxon>
        <taxon>Eucarida</taxon>
        <taxon>Euphausiacea</taxon>
        <taxon>Euphausiidae</taxon>
        <taxon>Meganyctiphanes</taxon>
    </lineage>
</organism>
<dbReference type="Proteomes" id="UP001497623">
    <property type="component" value="Unassembled WGS sequence"/>
</dbReference>
<reference evidence="2 3" key="1">
    <citation type="submission" date="2024-05" db="EMBL/GenBank/DDBJ databases">
        <authorList>
            <person name="Wallberg A."/>
        </authorList>
    </citation>
    <scope>NUCLEOTIDE SEQUENCE [LARGE SCALE GENOMIC DNA]</scope>
</reference>
<accession>A0AAV2PMN4</accession>
<sequence>QVEKVQIKSIKSQNKEKVIENSKEQPNPRSDQQKHASKSPCLIDNVSMGNDNINLTQIKDLSKLREKESQENVAHTLRDIQSVSISEKETENNNISNDQVQEQMKVIHNELLCYLVHIRPTVPKEEIVEIISKFYEERFILEAYEVLCSCLPETLQRNIKKIKEIDSKEMVASMYEWLDIIKSDKLPEFGCLVLSRLPATLLKDVDSVTLYMNQLGIKREIGDTKQELKELKMQFSSEVQELKVQFVSEIASIKNMLIKQAECSSTMSPIRDIFELCPNRKYSEVAMLSTPSDSRESTVTRDSQSSSGVSTSSLASSSSLSINSYQSLSNTASNLSSNNKCIGLSQTLPSAESNIVPWNKIPSPYFSTNQYEERIGPINAAKAYQKNRSDNEELLSPSTDESVDGFIVVRSKKNKQKYKKSDRSWIIDEK</sequence>
<gene>
    <name evidence="2" type="ORF">MNOR_LOCUS1711</name>
</gene>
<name>A0AAV2PMN4_MEGNR</name>